<evidence type="ECO:0000313" key="1">
    <source>
        <dbReference type="EMBL" id="EFX68811.1"/>
    </source>
</evidence>
<dbReference type="Proteomes" id="UP000000305">
    <property type="component" value="Unassembled WGS sequence"/>
</dbReference>
<organism evidence="1 2">
    <name type="scientific">Daphnia pulex</name>
    <name type="common">Water flea</name>
    <dbReference type="NCBI Taxonomy" id="6669"/>
    <lineage>
        <taxon>Eukaryota</taxon>
        <taxon>Metazoa</taxon>
        <taxon>Ecdysozoa</taxon>
        <taxon>Arthropoda</taxon>
        <taxon>Crustacea</taxon>
        <taxon>Branchiopoda</taxon>
        <taxon>Diplostraca</taxon>
        <taxon>Cladocera</taxon>
        <taxon>Anomopoda</taxon>
        <taxon>Daphniidae</taxon>
        <taxon>Daphnia</taxon>
    </lineage>
</organism>
<evidence type="ECO:0000313" key="2">
    <source>
        <dbReference type="Proteomes" id="UP000000305"/>
    </source>
</evidence>
<accession>E9HHI0</accession>
<sequence length="111" mass="12777">MRELRGEKQDVFARQRTRSNCRLYAARGGERPCQVIPLLNRYLFLESSIHATLYAAFERVPLHRIGEQLALTVSSYTSQQARLATAALRLWMDTWGDRRNVLSPEGKGRNN</sequence>
<protein>
    <submittedName>
        <fullName evidence="1">Uncharacterized protein</fullName>
    </submittedName>
</protein>
<reference evidence="1 2" key="1">
    <citation type="journal article" date="2011" name="Science">
        <title>The ecoresponsive genome of Daphnia pulex.</title>
        <authorList>
            <person name="Colbourne J.K."/>
            <person name="Pfrender M.E."/>
            <person name="Gilbert D."/>
            <person name="Thomas W.K."/>
            <person name="Tucker A."/>
            <person name="Oakley T.H."/>
            <person name="Tokishita S."/>
            <person name="Aerts A."/>
            <person name="Arnold G.J."/>
            <person name="Basu M.K."/>
            <person name="Bauer D.J."/>
            <person name="Caceres C.E."/>
            <person name="Carmel L."/>
            <person name="Casola C."/>
            <person name="Choi J.H."/>
            <person name="Detter J.C."/>
            <person name="Dong Q."/>
            <person name="Dusheyko S."/>
            <person name="Eads B.D."/>
            <person name="Frohlich T."/>
            <person name="Geiler-Samerotte K.A."/>
            <person name="Gerlach D."/>
            <person name="Hatcher P."/>
            <person name="Jogdeo S."/>
            <person name="Krijgsveld J."/>
            <person name="Kriventseva E.V."/>
            <person name="Kultz D."/>
            <person name="Laforsch C."/>
            <person name="Lindquist E."/>
            <person name="Lopez J."/>
            <person name="Manak J.R."/>
            <person name="Muller J."/>
            <person name="Pangilinan J."/>
            <person name="Patwardhan R.P."/>
            <person name="Pitluck S."/>
            <person name="Pritham E.J."/>
            <person name="Rechtsteiner A."/>
            <person name="Rho M."/>
            <person name="Rogozin I.B."/>
            <person name="Sakarya O."/>
            <person name="Salamov A."/>
            <person name="Schaack S."/>
            <person name="Shapiro H."/>
            <person name="Shiga Y."/>
            <person name="Skalitzky C."/>
            <person name="Smith Z."/>
            <person name="Souvorov A."/>
            <person name="Sung W."/>
            <person name="Tang Z."/>
            <person name="Tsuchiya D."/>
            <person name="Tu H."/>
            <person name="Vos H."/>
            <person name="Wang M."/>
            <person name="Wolf Y.I."/>
            <person name="Yamagata H."/>
            <person name="Yamada T."/>
            <person name="Ye Y."/>
            <person name="Shaw J.R."/>
            <person name="Andrews J."/>
            <person name="Crease T.J."/>
            <person name="Tang H."/>
            <person name="Lucas S.M."/>
            <person name="Robertson H.M."/>
            <person name="Bork P."/>
            <person name="Koonin E.V."/>
            <person name="Zdobnov E.M."/>
            <person name="Grigoriev I.V."/>
            <person name="Lynch M."/>
            <person name="Boore J.L."/>
        </authorList>
    </citation>
    <scope>NUCLEOTIDE SEQUENCE [LARGE SCALE GENOMIC DNA]</scope>
</reference>
<keyword evidence="2" id="KW-1185">Reference proteome</keyword>
<proteinExistence type="predicted"/>
<dbReference type="InParanoid" id="E9HHI0"/>
<dbReference type="AlphaFoldDB" id="E9HHI0"/>
<dbReference type="EMBL" id="GL732648">
    <property type="protein sequence ID" value="EFX68811.1"/>
    <property type="molecule type" value="Genomic_DNA"/>
</dbReference>
<dbReference type="HOGENOM" id="CLU_2160881_0_0_1"/>
<dbReference type="KEGG" id="dpx:DAPPUDRAFT_114242"/>
<name>E9HHI0_DAPPU</name>
<gene>
    <name evidence="1" type="ORF">DAPPUDRAFT_114242</name>
</gene>